<dbReference type="GO" id="GO:0016020">
    <property type="term" value="C:membrane"/>
    <property type="evidence" value="ECO:0007669"/>
    <property type="project" value="GOC"/>
</dbReference>
<dbReference type="SUPFAM" id="SSF53448">
    <property type="entry name" value="Nucleotide-diphospho-sugar transferases"/>
    <property type="match status" value="1"/>
</dbReference>
<protein>
    <submittedName>
        <fullName evidence="2">Glycosyl transferase</fullName>
    </submittedName>
</protein>
<accession>A0A413DH64</accession>
<gene>
    <name evidence="2" type="ORF">DWV45_14335</name>
</gene>
<dbReference type="GO" id="GO:0000030">
    <property type="term" value="F:mannosyltransferase activity"/>
    <property type="evidence" value="ECO:0007669"/>
    <property type="project" value="TreeGrafter"/>
</dbReference>
<evidence type="ECO:0000313" key="2">
    <source>
        <dbReference type="EMBL" id="RGW85290.1"/>
    </source>
</evidence>
<dbReference type="PANTHER" id="PTHR32385:SF15">
    <property type="entry name" value="INOSITOL PHOSPHOCERAMIDE MANNOSYLTRANSFERASE 1"/>
    <property type="match status" value="1"/>
</dbReference>
<evidence type="ECO:0000256" key="1">
    <source>
        <dbReference type="ARBA" id="ARBA00022679"/>
    </source>
</evidence>
<dbReference type="GO" id="GO:0051999">
    <property type="term" value="P:mannosyl-inositol phosphorylceramide biosynthetic process"/>
    <property type="evidence" value="ECO:0007669"/>
    <property type="project" value="TreeGrafter"/>
</dbReference>
<reference evidence="2 3" key="1">
    <citation type="submission" date="2018-08" db="EMBL/GenBank/DDBJ databases">
        <title>A genome reference for cultivated species of the human gut microbiota.</title>
        <authorList>
            <person name="Zou Y."/>
            <person name="Xue W."/>
            <person name="Luo G."/>
        </authorList>
    </citation>
    <scope>NUCLEOTIDE SEQUENCE [LARGE SCALE GENOMIC DNA]</scope>
    <source>
        <strain evidence="2 3">AF06-19</strain>
    </source>
</reference>
<comment type="caution">
    <text evidence="2">The sequence shown here is derived from an EMBL/GenBank/DDBJ whole genome shotgun (WGS) entry which is preliminary data.</text>
</comment>
<dbReference type="EMBL" id="QSAZ01000018">
    <property type="protein sequence ID" value="RGW85290.1"/>
    <property type="molecule type" value="Genomic_DNA"/>
</dbReference>
<dbReference type="InterPro" id="IPR029044">
    <property type="entry name" value="Nucleotide-diphossugar_trans"/>
</dbReference>
<dbReference type="InterPro" id="IPR051706">
    <property type="entry name" value="Glycosyltransferase_domain"/>
</dbReference>
<keyword evidence="1 2" id="KW-0808">Transferase</keyword>
<dbReference type="InterPro" id="IPR007577">
    <property type="entry name" value="GlycoTrfase_DXD_sugar-bd_CS"/>
</dbReference>
<dbReference type="Gene3D" id="3.90.550.20">
    <property type="match status" value="1"/>
</dbReference>
<name>A0A413DH64_9FIRM</name>
<dbReference type="Pfam" id="PF04488">
    <property type="entry name" value="Gly_transf_sug"/>
    <property type="match status" value="1"/>
</dbReference>
<dbReference type="RefSeq" id="WP_118327257.1">
    <property type="nucleotide sequence ID" value="NZ_QSAZ01000018.1"/>
</dbReference>
<organism evidence="2 3">
    <name type="scientific">Agathobacter rectalis</name>
    <dbReference type="NCBI Taxonomy" id="39491"/>
    <lineage>
        <taxon>Bacteria</taxon>
        <taxon>Bacillati</taxon>
        <taxon>Bacillota</taxon>
        <taxon>Clostridia</taxon>
        <taxon>Lachnospirales</taxon>
        <taxon>Lachnospiraceae</taxon>
        <taxon>Agathobacter</taxon>
    </lineage>
</organism>
<dbReference type="Proteomes" id="UP000283683">
    <property type="component" value="Unassembled WGS sequence"/>
</dbReference>
<dbReference type="AlphaFoldDB" id="A0A413DH64"/>
<proteinExistence type="predicted"/>
<evidence type="ECO:0000313" key="3">
    <source>
        <dbReference type="Proteomes" id="UP000283683"/>
    </source>
</evidence>
<sequence length="268" mass="31556">MIPKIIHYCWFGGNPLPELAQKCIESWKMYLPDYKIKEWNESNFDLNCCTYVKEAYEAKKWAFVSDYARFWILYTYGGIYFDTDVEVIKDMSDIIKNGAFMGCERADKCNSGLGLGAEPGLGLYKEILENYHKSHFLNSDGSNNYETVVDRITNILKEHGFEECNTIQKIADIMIYPSEYFCPMEYETGKLNVTENSYTIHWYDASWLDERMKRRRARNVKIRNTIDGKIGIRLSKIYMTGSYYWEWITTGKWSIIKQKLQSKGKLFK</sequence>
<dbReference type="PANTHER" id="PTHR32385">
    <property type="entry name" value="MANNOSYL PHOSPHORYLINOSITOL CERAMIDE SYNTHASE"/>
    <property type="match status" value="1"/>
</dbReference>